<dbReference type="OrthoDB" id="620544at2759"/>
<accession>A0A200RBG9</accession>
<comment type="caution">
    <text evidence="4">The sequence shown here is derived from an EMBL/GenBank/DDBJ whole genome shotgun (WGS) entry which is preliminary data.</text>
</comment>
<dbReference type="InterPro" id="IPR009060">
    <property type="entry name" value="UBA-like_sf"/>
</dbReference>
<reference evidence="4" key="1">
    <citation type="journal article" date="2017" name="Mol. Plant">
        <title>The Genome of Medicinal Plant Macleaya cordata Provides New Insights into Benzylisoquinoline Alkaloids Metabolism.</title>
        <authorList>
            <person name="Liu X."/>
            <person name="Liu Y."/>
            <person name="Huang P."/>
            <person name="Ma Y."/>
            <person name="Qing Z."/>
            <person name="Tang Q."/>
            <person name="Cao H."/>
            <person name="Cheng P."/>
            <person name="Zheng Y."/>
            <person name="Yuan Z."/>
            <person name="Zhou Y."/>
            <person name="Liu J."/>
            <person name="Tang Z."/>
            <person name="Zhuo Y."/>
            <person name="Zhang Y."/>
            <person name="Yu L."/>
            <person name="Huang J."/>
            <person name="Yang P."/>
            <person name="Peng Q."/>
            <person name="Zhang J."/>
            <person name="Jiang W."/>
            <person name="Zhang Z."/>
            <person name="Lin K."/>
            <person name="Ro D.K."/>
            <person name="Chen X."/>
            <person name="Xiong X."/>
            <person name="Shang Y."/>
            <person name="Huang S."/>
            <person name="Zeng J."/>
        </authorList>
    </citation>
    <scope>NUCLEOTIDE SEQUENCE [LARGE SCALE GENOMIC DNA]</scope>
    <source>
        <strain evidence="4">BLH2017</strain>
        <tissue evidence="4">Root</tissue>
    </source>
</reference>
<feature type="compositionally biased region" description="Polar residues" evidence="2">
    <location>
        <begin position="131"/>
        <end position="140"/>
    </location>
</feature>
<name>A0A200RBG9_MACCD</name>
<evidence type="ECO:0000313" key="4">
    <source>
        <dbReference type="EMBL" id="OVA20065.1"/>
    </source>
</evidence>
<feature type="compositionally biased region" description="Basic and acidic residues" evidence="2">
    <location>
        <begin position="586"/>
        <end position="604"/>
    </location>
</feature>
<dbReference type="PANTHER" id="PTHR48459">
    <property type="entry name" value="CUE DOMAIN-CONTAINING PROTEIN"/>
    <property type="match status" value="1"/>
</dbReference>
<dbReference type="FunCoup" id="A0A200RBG9">
    <property type="interactions" value="1139"/>
</dbReference>
<sequence length="623" mass="69036">MGFNSVFRALQEIFPEVDIRILKAVAIEHPKDADAAVEVILFEVLPSTSSRPEASLPTIDNRDDEHLSSFSPLTSPHTPSDYQDLKHSSIGEIGTEQSFLLKHQGAAEETIASSSSKPGSVASEDADENYHTNAPTSDSTFLDEPLDASTVSNINGENDTDQLCVNTESREESSSAAHQEINVSLESHQDSHAASSFIIHEDTVISDCRNDVFHAAMKDFFEQVANDSYSSTLSDVLQSCLDSKSKAENSPAQCLLDSSTVHGEIADFTERATKDDFTSVNEYEKPGSSSSLENSSEGVFCDTEMVNVQEDSSSTTIVTRSGQICRIDLLEDAIEDAKNNKKTLFSAMETVIGMMKEVELQEKEAELAKEEAARGGIDILTKVEDLRQMLQHAREANDMHAGEVYGEKAILATEVRELQSRLITLSDERDKSLAILDEMSQTLEARLAAAEEMRIAAEKEKQEKEESARKALVEQELIMEKVVQESKRLQEEAEENSKLRDFLMDRGRVVDMLQGEIAVICKDVKLLKEKFDECIPISKSLSSSQTSCVLASSTSFYKGLISDWVPEQDQSSETPKRVSPASSVSIDHHLNNSPEKKNTSDDKKKELLDDEWDLFEDETQLYS</sequence>
<keyword evidence="1" id="KW-0175">Coiled coil</keyword>
<dbReference type="GO" id="GO:0043130">
    <property type="term" value="F:ubiquitin binding"/>
    <property type="evidence" value="ECO:0007669"/>
    <property type="project" value="InterPro"/>
</dbReference>
<evidence type="ECO:0000259" key="3">
    <source>
        <dbReference type="PROSITE" id="PS51140"/>
    </source>
</evidence>
<dbReference type="STRING" id="56857.A0A200RBG9"/>
<evidence type="ECO:0000256" key="1">
    <source>
        <dbReference type="SAM" id="Coils"/>
    </source>
</evidence>
<feature type="region of interest" description="Disordered" evidence="2">
    <location>
        <begin position="50"/>
        <end position="85"/>
    </location>
</feature>
<proteinExistence type="predicted"/>
<feature type="domain" description="CUE" evidence="3">
    <location>
        <begin position="2"/>
        <end position="45"/>
    </location>
</feature>
<feature type="region of interest" description="Disordered" evidence="2">
    <location>
        <begin position="568"/>
        <end position="604"/>
    </location>
</feature>
<dbReference type="OMA" id="REANDMH"/>
<dbReference type="SUPFAM" id="SSF46934">
    <property type="entry name" value="UBA-like"/>
    <property type="match status" value="1"/>
</dbReference>
<evidence type="ECO:0000313" key="5">
    <source>
        <dbReference type="Proteomes" id="UP000195402"/>
    </source>
</evidence>
<feature type="compositionally biased region" description="Low complexity" evidence="2">
    <location>
        <begin position="113"/>
        <end position="123"/>
    </location>
</feature>
<feature type="compositionally biased region" description="Polar residues" evidence="2">
    <location>
        <begin position="68"/>
        <end position="81"/>
    </location>
</feature>
<dbReference type="AlphaFoldDB" id="A0A200RBG9"/>
<dbReference type="EMBL" id="MVGT01000148">
    <property type="protein sequence ID" value="OVA20065.1"/>
    <property type="molecule type" value="Genomic_DNA"/>
</dbReference>
<evidence type="ECO:0000256" key="2">
    <source>
        <dbReference type="SAM" id="MobiDB-lite"/>
    </source>
</evidence>
<dbReference type="PROSITE" id="PS51140">
    <property type="entry name" value="CUE"/>
    <property type="match status" value="1"/>
</dbReference>
<feature type="region of interest" description="Disordered" evidence="2">
    <location>
        <begin position="104"/>
        <end position="144"/>
    </location>
</feature>
<organism evidence="4 5">
    <name type="scientific">Macleaya cordata</name>
    <name type="common">Five-seeded plume-poppy</name>
    <name type="synonym">Bocconia cordata</name>
    <dbReference type="NCBI Taxonomy" id="56857"/>
    <lineage>
        <taxon>Eukaryota</taxon>
        <taxon>Viridiplantae</taxon>
        <taxon>Streptophyta</taxon>
        <taxon>Embryophyta</taxon>
        <taxon>Tracheophyta</taxon>
        <taxon>Spermatophyta</taxon>
        <taxon>Magnoliopsida</taxon>
        <taxon>Ranunculales</taxon>
        <taxon>Papaveraceae</taxon>
        <taxon>Papaveroideae</taxon>
        <taxon>Macleaya</taxon>
    </lineage>
</organism>
<dbReference type="PANTHER" id="PTHR48459:SF1">
    <property type="entry name" value="CUE DOMAIN-CONTAINING PROTEIN"/>
    <property type="match status" value="1"/>
</dbReference>
<protein>
    <submittedName>
        <fullName evidence="4">Ubiquitin system component Cue</fullName>
    </submittedName>
</protein>
<keyword evidence="5" id="KW-1185">Reference proteome</keyword>
<dbReference type="InParanoid" id="A0A200RBG9"/>
<gene>
    <name evidence="4" type="ORF">BVC80_1665g18</name>
</gene>
<feature type="coiled-coil region" evidence="1">
    <location>
        <begin position="327"/>
        <end position="371"/>
    </location>
</feature>
<dbReference type="InterPro" id="IPR003892">
    <property type="entry name" value="CUE"/>
</dbReference>
<dbReference type="Proteomes" id="UP000195402">
    <property type="component" value="Unassembled WGS sequence"/>
</dbReference>
<dbReference type="CDD" id="cd14279">
    <property type="entry name" value="CUE"/>
    <property type="match status" value="1"/>
</dbReference>
<feature type="coiled-coil region" evidence="1">
    <location>
        <begin position="433"/>
        <end position="499"/>
    </location>
</feature>